<dbReference type="GO" id="GO:0043248">
    <property type="term" value="P:proteasome assembly"/>
    <property type="evidence" value="ECO:0007669"/>
    <property type="project" value="InterPro"/>
</dbReference>
<dbReference type="KEGG" id="tpal:117651308"/>
<comment type="similarity">
    <text evidence="2">Belongs to the POMP/UMP1 family.</text>
</comment>
<keyword evidence="3" id="KW-1185">Reference proteome</keyword>
<evidence type="ECO:0000256" key="1">
    <source>
        <dbReference type="ARBA" id="ARBA00023186"/>
    </source>
</evidence>
<proteinExistence type="inferred from homology"/>
<dbReference type="PANTHER" id="PTHR12828:SF3">
    <property type="entry name" value="PROTEASOME MATURATION PROTEIN"/>
    <property type="match status" value="1"/>
</dbReference>
<dbReference type="GeneID" id="117651308"/>
<accession>A0A6P9A023</accession>
<protein>
    <submittedName>
        <fullName evidence="4">Proteasome maturation protein</fullName>
    </submittedName>
</protein>
<sequence length="139" mass="15275">MSFGFSGKMGVSSGRSDNSVGFYGVPDVMTSGLTTRKALTIPAHPLEATERSFHDNKLRMEMNMLRNTQGLHAPLKMAMELKAAHKVGRLPFLPSSNLMADVLLGRDDQLSFEDFLNPVEFREEGGQPHAIVEKSLGIL</sequence>
<reference evidence="4" key="1">
    <citation type="submission" date="2025-08" db="UniProtKB">
        <authorList>
            <consortium name="RefSeq"/>
        </authorList>
    </citation>
    <scope>IDENTIFICATION</scope>
    <source>
        <tissue evidence="4">Total insect</tissue>
    </source>
</reference>
<name>A0A6P9A023_THRPL</name>
<evidence type="ECO:0000313" key="4">
    <source>
        <dbReference type="RefSeq" id="XP_034251082.1"/>
    </source>
</evidence>
<dbReference type="Proteomes" id="UP000515158">
    <property type="component" value="Unplaced"/>
</dbReference>
<dbReference type="GO" id="GO:0005634">
    <property type="term" value="C:nucleus"/>
    <property type="evidence" value="ECO:0007669"/>
    <property type="project" value="TreeGrafter"/>
</dbReference>
<organism evidence="4">
    <name type="scientific">Thrips palmi</name>
    <name type="common">Melon thrips</name>
    <dbReference type="NCBI Taxonomy" id="161013"/>
    <lineage>
        <taxon>Eukaryota</taxon>
        <taxon>Metazoa</taxon>
        <taxon>Ecdysozoa</taxon>
        <taxon>Arthropoda</taxon>
        <taxon>Hexapoda</taxon>
        <taxon>Insecta</taxon>
        <taxon>Pterygota</taxon>
        <taxon>Neoptera</taxon>
        <taxon>Paraneoptera</taxon>
        <taxon>Thysanoptera</taxon>
        <taxon>Terebrantia</taxon>
        <taxon>Thripoidea</taxon>
        <taxon>Thripidae</taxon>
        <taxon>Thrips</taxon>
    </lineage>
</organism>
<dbReference type="AlphaFoldDB" id="A0A6P9A023"/>
<dbReference type="InterPro" id="IPR008012">
    <property type="entry name" value="Ump1"/>
</dbReference>
<gene>
    <name evidence="4" type="primary">LOC117651308</name>
</gene>
<evidence type="ECO:0000256" key="2">
    <source>
        <dbReference type="ARBA" id="ARBA00043974"/>
    </source>
</evidence>
<dbReference type="OrthoDB" id="15001at2759"/>
<dbReference type="PANTHER" id="PTHR12828">
    <property type="entry name" value="PROTEASOME MATURATION PROTEIN UMP1"/>
    <property type="match status" value="1"/>
</dbReference>
<dbReference type="RefSeq" id="XP_034251082.1">
    <property type="nucleotide sequence ID" value="XM_034395191.1"/>
</dbReference>
<dbReference type="GO" id="GO:0005737">
    <property type="term" value="C:cytoplasm"/>
    <property type="evidence" value="ECO:0007669"/>
    <property type="project" value="TreeGrafter"/>
</dbReference>
<keyword evidence="4" id="KW-0647">Proteasome</keyword>
<dbReference type="FunCoup" id="A0A6P9A023">
    <property type="interactions" value="1029"/>
</dbReference>
<dbReference type="GO" id="GO:0000502">
    <property type="term" value="C:proteasome complex"/>
    <property type="evidence" value="ECO:0007669"/>
    <property type="project" value="UniProtKB-KW"/>
</dbReference>
<dbReference type="InParanoid" id="A0A6P9A023"/>
<keyword evidence="1" id="KW-0143">Chaperone</keyword>
<evidence type="ECO:0000313" key="3">
    <source>
        <dbReference type="Proteomes" id="UP000515158"/>
    </source>
</evidence>
<dbReference type="CTD" id="51371"/>
<dbReference type="Pfam" id="PF05348">
    <property type="entry name" value="UMP1"/>
    <property type="match status" value="1"/>
</dbReference>